<evidence type="ECO:0000256" key="5">
    <source>
        <dbReference type="ARBA" id="ARBA00023012"/>
    </source>
</evidence>
<dbReference type="RefSeq" id="WP_256195757.1">
    <property type="nucleotide sequence ID" value="NZ_AP027742.1"/>
</dbReference>
<sequence>MREKAGKILLYTLAVVFAAQISMTVFIVDFQISIGVILLAAFFFLVDGFPVLTVTLLSSGGVFAARIIIYWLQNGDVAGRMNAFMPEIVFYISYGLLLYLYGLVLKNPILKSNLYIFPLVIIDYGANFLELSVRLGENVFDFETQSGIFVVACLRVVISWGIVALFRQYHLILLKKDHEDRYRRLLIMISKLNEEVIWMRKNSALIEETMATSYHLFEKLKEDDRRKDLSESALSIAKDVHEIKKEYFLIMRGLTEALDKEMKNDKLPFADLLAILKNAALKTAGEYEKKLELEIETQDDFYTDKHYFLMSIFRNLFLNAIEAEKGNYVKIIFSEKKENDFYIFRITDQGPGINKEDIEYVFDAGFSTKINYETGIVSRGLGLNLVQDLVEKQFSGTISVVSVPGNTTFTISIPCEEMTV</sequence>
<protein>
    <recommendedName>
        <fullName evidence="2">histidine kinase</fullName>
        <ecNumber evidence="2">2.7.13.3</ecNumber>
    </recommendedName>
</protein>
<dbReference type="EMBL" id="AP027742">
    <property type="protein sequence ID" value="BDZ76924.1"/>
    <property type="molecule type" value="Genomic_DNA"/>
</dbReference>
<dbReference type="SMART" id="SM00387">
    <property type="entry name" value="HATPase_c"/>
    <property type="match status" value="1"/>
</dbReference>
<dbReference type="SUPFAM" id="SSF55874">
    <property type="entry name" value="ATPase domain of HSP90 chaperone/DNA topoisomerase II/histidine kinase"/>
    <property type="match status" value="1"/>
</dbReference>
<keyword evidence="6" id="KW-1133">Transmembrane helix</keyword>
<dbReference type="PANTHER" id="PTHR43711:SF28">
    <property type="entry name" value="SENSOR HISTIDINE KINASE YXDK"/>
    <property type="match status" value="1"/>
</dbReference>
<feature type="transmembrane region" description="Helical" evidence="6">
    <location>
        <begin position="84"/>
        <end position="104"/>
    </location>
</feature>
<dbReference type="PANTHER" id="PTHR43711">
    <property type="entry name" value="TWO-COMPONENT HISTIDINE KINASE"/>
    <property type="match status" value="1"/>
</dbReference>
<evidence type="ECO:0000256" key="4">
    <source>
        <dbReference type="ARBA" id="ARBA00022777"/>
    </source>
</evidence>
<dbReference type="InterPro" id="IPR005467">
    <property type="entry name" value="His_kinase_dom"/>
</dbReference>
<keyword evidence="3" id="KW-0808">Transferase</keyword>
<keyword evidence="4 8" id="KW-0418">Kinase</keyword>
<gene>
    <name evidence="8" type="ORF">Lac1_11070</name>
</gene>
<feature type="transmembrane region" description="Helical" evidence="6">
    <location>
        <begin position="12"/>
        <end position="45"/>
    </location>
</feature>
<evidence type="ECO:0000256" key="2">
    <source>
        <dbReference type="ARBA" id="ARBA00012438"/>
    </source>
</evidence>
<keyword evidence="5" id="KW-0902">Two-component regulatory system</keyword>
<evidence type="ECO:0000313" key="9">
    <source>
        <dbReference type="Proteomes" id="UP001305815"/>
    </source>
</evidence>
<evidence type="ECO:0000256" key="3">
    <source>
        <dbReference type="ARBA" id="ARBA00022679"/>
    </source>
</evidence>
<evidence type="ECO:0000256" key="6">
    <source>
        <dbReference type="SAM" id="Phobius"/>
    </source>
</evidence>
<proteinExistence type="predicted"/>
<keyword evidence="9" id="KW-1185">Reference proteome</keyword>
<dbReference type="Gene3D" id="3.30.565.10">
    <property type="entry name" value="Histidine kinase-like ATPase, C-terminal domain"/>
    <property type="match status" value="1"/>
</dbReference>
<reference evidence="9" key="1">
    <citation type="journal article" date="2023" name="Int. J. Syst. Evol. Microbiol.">
        <title>Claveliimonas bilis gen. nov., sp. nov., deoxycholic acid-producing bacteria isolated from human faeces, and reclassification of Sellimonas monacensis Zenner et al. 2021 as Claveliimonas monacensis comb. nov.</title>
        <authorList>
            <person name="Hisatomi A."/>
            <person name="Kastawa N.W.E.P.G."/>
            <person name="Song I."/>
            <person name="Ohkuma M."/>
            <person name="Fukiya S."/>
            <person name="Sakamoto M."/>
        </authorList>
    </citation>
    <scope>NUCLEOTIDE SEQUENCE [LARGE SCALE GENOMIC DNA]</scope>
    <source>
        <strain evidence="9">12BBH14</strain>
    </source>
</reference>
<feature type="transmembrane region" description="Helical" evidence="6">
    <location>
        <begin position="51"/>
        <end position="72"/>
    </location>
</feature>
<evidence type="ECO:0000313" key="8">
    <source>
        <dbReference type="EMBL" id="BDZ76924.1"/>
    </source>
</evidence>
<evidence type="ECO:0000259" key="7">
    <source>
        <dbReference type="PROSITE" id="PS50109"/>
    </source>
</evidence>
<dbReference type="Pfam" id="PF02518">
    <property type="entry name" value="HATPase_c"/>
    <property type="match status" value="1"/>
</dbReference>
<keyword evidence="6" id="KW-0472">Membrane</keyword>
<dbReference type="InterPro" id="IPR050736">
    <property type="entry name" value="Sensor_HK_Regulatory"/>
</dbReference>
<feature type="transmembrane region" description="Helical" evidence="6">
    <location>
        <begin position="147"/>
        <end position="166"/>
    </location>
</feature>
<dbReference type="InterPro" id="IPR036890">
    <property type="entry name" value="HATPase_C_sf"/>
</dbReference>
<organism evidence="8 9">
    <name type="scientific">Claveliimonas bilis</name>
    <dbReference type="NCBI Taxonomy" id="3028070"/>
    <lineage>
        <taxon>Bacteria</taxon>
        <taxon>Bacillati</taxon>
        <taxon>Bacillota</taxon>
        <taxon>Clostridia</taxon>
        <taxon>Lachnospirales</taxon>
        <taxon>Lachnospiraceae</taxon>
        <taxon>Claveliimonas</taxon>
    </lineage>
</organism>
<dbReference type="EC" id="2.7.13.3" evidence="2"/>
<dbReference type="PROSITE" id="PS50109">
    <property type="entry name" value="HIS_KIN"/>
    <property type="match status" value="1"/>
</dbReference>
<dbReference type="GO" id="GO:0016301">
    <property type="term" value="F:kinase activity"/>
    <property type="evidence" value="ECO:0007669"/>
    <property type="project" value="UniProtKB-KW"/>
</dbReference>
<dbReference type="PRINTS" id="PR00344">
    <property type="entry name" value="BCTRLSENSOR"/>
</dbReference>
<dbReference type="InterPro" id="IPR004358">
    <property type="entry name" value="Sig_transdc_His_kin-like_C"/>
</dbReference>
<feature type="domain" description="Histidine kinase" evidence="7">
    <location>
        <begin position="187"/>
        <end position="417"/>
    </location>
</feature>
<dbReference type="Proteomes" id="UP001305815">
    <property type="component" value="Chromosome"/>
</dbReference>
<accession>A0ABN6YUQ4</accession>
<evidence type="ECO:0000256" key="1">
    <source>
        <dbReference type="ARBA" id="ARBA00000085"/>
    </source>
</evidence>
<dbReference type="InterPro" id="IPR003594">
    <property type="entry name" value="HATPase_dom"/>
</dbReference>
<name>A0ABN6YUQ4_9FIRM</name>
<keyword evidence="6" id="KW-0812">Transmembrane</keyword>
<comment type="catalytic activity">
    <reaction evidence="1">
        <text>ATP + protein L-histidine = ADP + protein N-phospho-L-histidine.</text>
        <dbReference type="EC" id="2.7.13.3"/>
    </reaction>
</comment>